<accession>A0A915DME1</accession>
<keyword evidence="2" id="KW-1185">Reference proteome</keyword>
<dbReference type="WBParaSite" id="jg2101">
    <property type="protein sequence ID" value="jg2101"/>
    <property type="gene ID" value="jg2101"/>
</dbReference>
<protein>
    <submittedName>
        <fullName evidence="3">Uncharacterized protein</fullName>
    </submittedName>
</protein>
<feature type="region of interest" description="Disordered" evidence="1">
    <location>
        <begin position="1"/>
        <end position="20"/>
    </location>
</feature>
<evidence type="ECO:0000256" key="1">
    <source>
        <dbReference type="SAM" id="MobiDB-lite"/>
    </source>
</evidence>
<evidence type="ECO:0000313" key="2">
    <source>
        <dbReference type="Proteomes" id="UP000887574"/>
    </source>
</evidence>
<organism evidence="2 3">
    <name type="scientific">Ditylenchus dipsaci</name>
    <dbReference type="NCBI Taxonomy" id="166011"/>
    <lineage>
        <taxon>Eukaryota</taxon>
        <taxon>Metazoa</taxon>
        <taxon>Ecdysozoa</taxon>
        <taxon>Nematoda</taxon>
        <taxon>Chromadorea</taxon>
        <taxon>Rhabditida</taxon>
        <taxon>Tylenchina</taxon>
        <taxon>Tylenchomorpha</taxon>
        <taxon>Sphaerularioidea</taxon>
        <taxon>Anguinidae</taxon>
        <taxon>Anguininae</taxon>
        <taxon>Ditylenchus</taxon>
    </lineage>
</organism>
<proteinExistence type="predicted"/>
<evidence type="ECO:0000313" key="3">
    <source>
        <dbReference type="WBParaSite" id="jg2101"/>
    </source>
</evidence>
<reference evidence="3" key="1">
    <citation type="submission" date="2022-11" db="UniProtKB">
        <authorList>
            <consortium name="WormBaseParasite"/>
        </authorList>
    </citation>
    <scope>IDENTIFICATION</scope>
</reference>
<name>A0A915DME1_9BILA</name>
<dbReference type="Proteomes" id="UP000887574">
    <property type="component" value="Unplaced"/>
</dbReference>
<dbReference type="AlphaFoldDB" id="A0A915DME1"/>
<sequence>MWTRKRLARACKQQAPSRSHATDLLMPSNTRLLDADKTATKLCLLFFENQHKDYGSIVLNRRKGECRLVDAGELTAMIGYKDTYLTSTRFTA</sequence>